<name>A0A1X7BW94_9RHOB</name>
<evidence type="ECO:0000256" key="1">
    <source>
        <dbReference type="ARBA" id="ARBA00009437"/>
    </source>
</evidence>
<protein>
    <submittedName>
        <fullName evidence="6">Glycine cleavage system transcriptional activator</fullName>
    </submittedName>
</protein>
<organism evidence="6 7">
    <name type="scientific">Roseovarius aestuarii</name>
    <dbReference type="NCBI Taxonomy" id="475083"/>
    <lineage>
        <taxon>Bacteria</taxon>
        <taxon>Pseudomonadati</taxon>
        <taxon>Pseudomonadota</taxon>
        <taxon>Alphaproteobacteria</taxon>
        <taxon>Rhodobacterales</taxon>
        <taxon>Roseobacteraceae</taxon>
        <taxon>Roseovarius</taxon>
    </lineage>
</organism>
<keyword evidence="7" id="KW-1185">Reference proteome</keyword>
<evidence type="ECO:0000313" key="7">
    <source>
        <dbReference type="Proteomes" id="UP000193224"/>
    </source>
</evidence>
<keyword evidence="4" id="KW-0804">Transcription</keyword>
<dbReference type="GO" id="GO:0006351">
    <property type="term" value="P:DNA-templated transcription"/>
    <property type="evidence" value="ECO:0007669"/>
    <property type="project" value="TreeGrafter"/>
</dbReference>
<dbReference type="Proteomes" id="UP000193224">
    <property type="component" value="Unassembled WGS sequence"/>
</dbReference>
<dbReference type="PROSITE" id="PS50931">
    <property type="entry name" value="HTH_LYSR"/>
    <property type="match status" value="1"/>
</dbReference>
<dbReference type="GO" id="GO:0043565">
    <property type="term" value="F:sequence-specific DNA binding"/>
    <property type="evidence" value="ECO:0007669"/>
    <property type="project" value="TreeGrafter"/>
</dbReference>
<dbReference type="InterPro" id="IPR005119">
    <property type="entry name" value="LysR_subst-bd"/>
</dbReference>
<gene>
    <name evidence="6" type="primary">gcvA_23</name>
    <name evidence="6" type="ORF">ROA7745_03773</name>
</gene>
<dbReference type="RefSeq" id="WP_085801836.1">
    <property type="nucleotide sequence ID" value="NZ_FWXB01000018.1"/>
</dbReference>
<evidence type="ECO:0000256" key="4">
    <source>
        <dbReference type="ARBA" id="ARBA00023163"/>
    </source>
</evidence>
<dbReference type="InterPro" id="IPR036390">
    <property type="entry name" value="WH_DNA-bd_sf"/>
</dbReference>
<keyword evidence="3" id="KW-0238">DNA-binding</keyword>
<dbReference type="PANTHER" id="PTHR30537">
    <property type="entry name" value="HTH-TYPE TRANSCRIPTIONAL REGULATOR"/>
    <property type="match status" value="1"/>
</dbReference>
<feature type="domain" description="HTH lysR-type" evidence="5">
    <location>
        <begin position="9"/>
        <end position="66"/>
    </location>
</feature>
<proteinExistence type="inferred from homology"/>
<evidence type="ECO:0000259" key="5">
    <source>
        <dbReference type="PROSITE" id="PS50931"/>
    </source>
</evidence>
<dbReference type="FunFam" id="1.10.10.10:FF:000038">
    <property type="entry name" value="Glycine cleavage system transcriptional activator"/>
    <property type="match status" value="1"/>
</dbReference>
<dbReference type="AlphaFoldDB" id="A0A1X7BW94"/>
<dbReference type="OrthoDB" id="9813056at2"/>
<keyword evidence="2" id="KW-0805">Transcription regulation</keyword>
<dbReference type="Pfam" id="PF03466">
    <property type="entry name" value="LysR_substrate"/>
    <property type="match status" value="1"/>
</dbReference>
<dbReference type="GO" id="GO:0003700">
    <property type="term" value="F:DNA-binding transcription factor activity"/>
    <property type="evidence" value="ECO:0007669"/>
    <property type="project" value="InterPro"/>
</dbReference>
<evidence type="ECO:0000256" key="3">
    <source>
        <dbReference type="ARBA" id="ARBA00023125"/>
    </source>
</evidence>
<comment type="similarity">
    <text evidence="1">Belongs to the LysR transcriptional regulatory family.</text>
</comment>
<dbReference type="InterPro" id="IPR058163">
    <property type="entry name" value="LysR-type_TF_proteobact-type"/>
</dbReference>
<evidence type="ECO:0000256" key="2">
    <source>
        <dbReference type="ARBA" id="ARBA00023015"/>
    </source>
</evidence>
<dbReference type="Pfam" id="PF00126">
    <property type="entry name" value="HTH_1"/>
    <property type="match status" value="1"/>
</dbReference>
<accession>A0A1X7BW94</accession>
<dbReference type="PRINTS" id="PR00039">
    <property type="entry name" value="HTHLYSR"/>
</dbReference>
<dbReference type="InterPro" id="IPR000847">
    <property type="entry name" value="LysR_HTH_N"/>
</dbReference>
<dbReference type="EMBL" id="FWXB01000018">
    <property type="protein sequence ID" value="SMC13911.1"/>
    <property type="molecule type" value="Genomic_DNA"/>
</dbReference>
<dbReference type="InterPro" id="IPR036388">
    <property type="entry name" value="WH-like_DNA-bd_sf"/>
</dbReference>
<evidence type="ECO:0000313" key="6">
    <source>
        <dbReference type="EMBL" id="SMC13911.1"/>
    </source>
</evidence>
<reference evidence="6 7" key="1">
    <citation type="submission" date="2017-03" db="EMBL/GenBank/DDBJ databases">
        <authorList>
            <person name="Afonso C.L."/>
            <person name="Miller P.J."/>
            <person name="Scott M.A."/>
            <person name="Spackman E."/>
            <person name="Goraichik I."/>
            <person name="Dimitrov K.M."/>
            <person name="Suarez D.L."/>
            <person name="Swayne D.E."/>
        </authorList>
    </citation>
    <scope>NUCLEOTIDE SEQUENCE [LARGE SCALE GENOMIC DNA]</scope>
    <source>
        <strain evidence="6 7">CECT 7745</strain>
    </source>
</reference>
<dbReference type="SUPFAM" id="SSF53850">
    <property type="entry name" value="Periplasmic binding protein-like II"/>
    <property type="match status" value="1"/>
</dbReference>
<dbReference type="SUPFAM" id="SSF46785">
    <property type="entry name" value="Winged helix' DNA-binding domain"/>
    <property type="match status" value="1"/>
</dbReference>
<dbReference type="Gene3D" id="3.40.190.10">
    <property type="entry name" value="Periplasmic binding protein-like II"/>
    <property type="match status" value="2"/>
</dbReference>
<sequence>MSKNNTTLPPLPALQAFEAAARHENFMAAAEELNLSQSAVSHRVRGLERHLGYALFIRLPRGLQLTENGKAYLPSIRRAFAEIMGSTSSIFGVRHATRIIISAPLSFSALWLSKVVSRFSADYPDVEIRMNSTVWTDHRHQEEADIELRLGYGNWPGYNSELLFRDRLVPLCSPLTFQTLPSQVTAAELAKRPLVHIVGLEDQWGDFLAQHSISAQLSRRTGRISTDSSVSAAMTAAFGPHICLLAERFAEHFEQLGVLRRACELSSQSKQSLFLVTPDNDKPLVPEVELFRTYLRKHEVKGHTATDADAAEI</sequence>
<dbReference type="PANTHER" id="PTHR30537:SF26">
    <property type="entry name" value="GLYCINE CLEAVAGE SYSTEM TRANSCRIPTIONAL ACTIVATOR"/>
    <property type="match status" value="1"/>
</dbReference>
<dbReference type="Gene3D" id="1.10.10.10">
    <property type="entry name" value="Winged helix-like DNA-binding domain superfamily/Winged helix DNA-binding domain"/>
    <property type="match status" value="1"/>
</dbReference>